<feature type="compositionally biased region" description="Low complexity" evidence="1">
    <location>
        <begin position="251"/>
        <end position="263"/>
    </location>
</feature>
<feature type="compositionally biased region" description="Low complexity" evidence="1">
    <location>
        <begin position="495"/>
        <end position="504"/>
    </location>
</feature>
<reference evidence="2" key="1">
    <citation type="journal article" date="2020" name="Fungal Divers.">
        <title>Resolving the Mortierellaceae phylogeny through synthesis of multi-gene phylogenetics and phylogenomics.</title>
        <authorList>
            <person name="Vandepol N."/>
            <person name="Liber J."/>
            <person name="Desiro A."/>
            <person name="Na H."/>
            <person name="Kennedy M."/>
            <person name="Barry K."/>
            <person name="Grigoriev I.V."/>
            <person name="Miller A.N."/>
            <person name="O'Donnell K."/>
            <person name="Stajich J.E."/>
            <person name="Bonito G."/>
        </authorList>
    </citation>
    <scope>NUCLEOTIDE SEQUENCE</scope>
    <source>
        <strain evidence="2">BC1065</strain>
    </source>
</reference>
<dbReference type="Proteomes" id="UP000807716">
    <property type="component" value="Unassembled WGS sequence"/>
</dbReference>
<evidence type="ECO:0000313" key="2">
    <source>
        <dbReference type="EMBL" id="KAG0261768.1"/>
    </source>
</evidence>
<name>A0A9P6Q9Z3_9FUNG</name>
<feature type="compositionally biased region" description="Basic and acidic residues" evidence="1">
    <location>
        <begin position="1"/>
        <end position="10"/>
    </location>
</feature>
<protein>
    <submittedName>
        <fullName evidence="2">Uncharacterized protein</fullName>
    </submittedName>
</protein>
<evidence type="ECO:0000313" key="3">
    <source>
        <dbReference type="Proteomes" id="UP000807716"/>
    </source>
</evidence>
<accession>A0A9P6Q9Z3</accession>
<sequence length="504" mass="56709">MSDNHTDRDGPTNNNNNNNHYHTSGARPLFSMTMDPNAIERELDHVASELHSTVSSVLNTMHSSFLGGLDSLSREVQHLEDQHRQFPWTFRHFSSADGVDAAAGAPKKRYRITIEEIPPSSSSSTEEEDNAAGPMVVVQGRTPNKAEMEEKEKKNKNEVLLAKEVDGHGRELFSIHQGKVGTRDEGKTVITTTSNSSIAPGLLDWLLFTTHEDSFFRQLGRGAAEHHHHVPVSSSTTAAKIEEIQDRTAAAVPSVAAVTPSSSETDQQQRQPSAIVDKVKRVGASWERGARDWWHWGNEKWHQHRHPQDSYSAEEVEDRRAPFWLRRENSHVLAGSGLDPQSQQEEEVEARPRWQSWGRHESFSQTTVTRPDGTIESKMVSSLNGETETRTKLIHPDGTIEETVTHDRSHHPDNGHYHGWGGSGDGHHHGPLAAHVHVQHAWPHAREAMGSAKKDERVVVPQNGGERRQEEEEAVMGDKKRSWPPKAWLRRQEQEQTQTQERNV</sequence>
<dbReference type="EMBL" id="JAAAJB010000206">
    <property type="protein sequence ID" value="KAG0261768.1"/>
    <property type="molecule type" value="Genomic_DNA"/>
</dbReference>
<evidence type="ECO:0000256" key="1">
    <source>
        <dbReference type="SAM" id="MobiDB-lite"/>
    </source>
</evidence>
<feature type="region of interest" description="Disordered" evidence="1">
    <location>
        <begin position="1"/>
        <end position="31"/>
    </location>
</feature>
<dbReference type="AlphaFoldDB" id="A0A9P6Q9Z3"/>
<organism evidence="2 3">
    <name type="scientific">Actinomortierella ambigua</name>
    <dbReference type="NCBI Taxonomy" id="1343610"/>
    <lineage>
        <taxon>Eukaryota</taxon>
        <taxon>Fungi</taxon>
        <taxon>Fungi incertae sedis</taxon>
        <taxon>Mucoromycota</taxon>
        <taxon>Mortierellomycotina</taxon>
        <taxon>Mortierellomycetes</taxon>
        <taxon>Mortierellales</taxon>
        <taxon>Mortierellaceae</taxon>
        <taxon>Actinomortierella</taxon>
    </lineage>
</organism>
<gene>
    <name evidence="2" type="ORF">DFQ27_002776</name>
</gene>
<feature type="compositionally biased region" description="Basic and acidic residues" evidence="1">
    <location>
        <begin position="444"/>
        <end position="458"/>
    </location>
</feature>
<proteinExistence type="predicted"/>
<dbReference type="OrthoDB" id="2441427at2759"/>
<feature type="compositionally biased region" description="Basic and acidic residues" evidence="1">
    <location>
        <begin position="465"/>
        <end position="481"/>
    </location>
</feature>
<comment type="caution">
    <text evidence="2">The sequence shown here is derived from an EMBL/GenBank/DDBJ whole genome shotgun (WGS) entry which is preliminary data.</text>
</comment>
<keyword evidence="3" id="KW-1185">Reference proteome</keyword>
<feature type="region of interest" description="Disordered" evidence="1">
    <location>
        <begin position="251"/>
        <end position="275"/>
    </location>
</feature>
<feature type="region of interest" description="Disordered" evidence="1">
    <location>
        <begin position="444"/>
        <end position="504"/>
    </location>
</feature>